<keyword evidence="12" id="KW-0560">Oxidoreductase</keyword>
<dbReference type="FunFam" id="2.102.10.10:FF:000016">
    <property type="entry name" value="Nitrite reductase/ring-hydroxylating ferredoxin subunit"/>
    <property type="match status" value="1"/>
</dbReference>
<proteinExistence type="predicted"/>
<evidence type="ECO:0000313" key="13">
    <source>
        <dbReference type="Proteomes" id="UP000021053"/>
    </source>
</evidence>
<evidence type="ECO:0000256" key="6">
    <source>
        <dbReference type="ARBA" id="ARBA00023014"/>
    </source>
</evidence>
<dbReference type="InterPro" id="IPR005805">
    <property type="entry name" value="Rieske_Fe-S_prot_C"/>
</dbReference>
<dbReference type="Gene3D" id="2.102.10.10">
    <property type="entry name" value="Rieske [2Fe-2S] iron-sulphur domain"/>
    <property type="match status" value="1"/>
</dbReference>
<feature type="region of interest" description="Disordered" evidence="10">
    <location>
        <begin position="1"/>
        <end position="54"/>
    </location>
</feature>
<evidence type="ECO:0000256" key="2">
    <source>
        <dbReference type="ARBA" id="ARBA00015816"/>
    </source>
</evidence>
<dbReference type="GO" id="GO:0051213">
    <property type="term" value="F:dioxygenase activity"/>
    <property type="evidence" value="ECO:0007669"/>
    <property type="project" value="UniProtKB-KW"/>
</dbReference>
<dbReference type="PROSITE" id="PS51296">
    <property type="entry name" value="RIESKE"/>
    <property type="match status" value="1"/>
</dbReference>
<dbReference type="InterPro" id="IPR014349">
    <property type="entry name" value="Rieske_Fe-S_prot"/>
</dbReference>
<dbReference type="HOGENOM" id="CLU_055690_1_4_11"/>
<evidence type="ECO:0000256" key="9">
    <source>
        <dbReference type="ARBA" id="ARBA00034078"/>
    </source>
</evidence>
<evidence type="ECO:0000313" key="12">
    <source>
        <dbReference type="EMBL" id="EXG80245.1"/>
    </source>
</evidence>
<dbReference type="PATRIC" id="fig|927661.3.peg.1289"/>
<dbReference type="Pfam" id="PF00355">
    <property type="entry name" value="Rieske"/>
    <property type="match status" value="1"/>
</dbReference>
<gene>
    <name evidence="12" type="ORF">CryarDRAFT_1311</name>
</gene>
<dbReference type="InterPro" id="IPR036922">
    <property type="entry name" value="Rieske_2Fe-2S_sf"/>
</dbReference>
<feature type="compositionally biased region" description="Low complexity" evidence="10">
    <location>
        <begin position="15"/>
        <end position="41"/>
    </location>
</feature>
<evidence type="ECO:0000256" key="4">
    <source>
        <dbReference type="ARBA" id="ARBA00022723"/>
    </source>
</evidence>
<dbReference type="GO" id="GO:0016020">
    <property type="term" value="C:membrane"/>
    <property type="evidence" value="ECO:0007669"/>
    <property type="project" value="InterPro"/>
</dbReference>
<dbReference type="GO" id="GO:0004497">
    <property type="term" value="F:monooxygenase activity"/>
    <property type="evidence" value="ECO:0007669"/>
    <property type="project" value="UniProtKB-ARBA"/>
</dbReference>
<keyword evidence="6" id="KW-0411">Iron-sulfur</keyword>
<sequence>MLAACSSYGDDGSDTEATTASTPATTETTTGTTADATPAGTELGPTSDVPVGGGKIFPTEKVVVTQPTAGTFQGFSAVCTHQGCTVSSVKSGEIICNCHQSHFSAADGSVVSGPAKTALPSKTVTVSGDAIYLA</sequence>
<keyword evidence="7" id="KW-1015">Disulfide bond</keyword>
<dbReference type="InterPro" id="IPR017941">
    <property type="entry name" value="Rieske_2Fe-2S"/>
</dbReference>
<protein>
    <recommendedName>
        <fullName evidence="2">Cytochrome bc1 complex Rieske iron-sulfur subunit</fullName>
    </recommendedName>
    <alternativeName>
        <fullName evidence="8">Cytochrome bc1 reductase complex subunit QcrA</fullName>
    </alternativeName>
</protein>
<dbReference type="Proteomes" id="UP000021053">
    <property type="component" value="Unassembled WGS sequence"/>
</dbReference>
<keyword evidence="3" id="KW-0001">2Fe-2S</keyword>
<dbReference type="EMBL" id="JFBT01000001">
    <property type="protein sequence ID" value="EXG80245.1"/>
    <property type="molecule type" value="Genomic_DNA"/>
</dbReference>
<name>A0A010YJ68_9ACTN</name>
<evidence type="ECO:0000256" key="10">
    <source>
        <dbReference type="SAM" id="MobiDB-lite"/>
    </source>
</evidence>
<dbReference type="AlphaFoldDB" id="A0A010YJ68"/>
<comment type="function">
    <text evidence="1">Iron-sulfur subunit of the cytochrome bc1 complex, an essential component of the respiratory electron transport chain required for ATP synthesis. The bc1 complex catalyzes the oxidation of menaquinol and the reduction of cytochrome c in the respiratory chain. The bc1 complex operates through a Q-cycle mechanism that couples electron transfer to generation of the proton gradient that drives ATP synthesis.</text>
</comment>
<dbReference type="PANTHER" id="PTHR10134">
    <property type="entry name" value="CYTOCHROME B-C1 COMPLEX SUBUNIT RIESKE, MITOCHONDRIAL"/>
    <property type="match status" value="1"/>
</dbReference>
<dbReference type="GO" id="GO:0051537">
    <property type="term" value="F:2 iron, 2 sulfur cluster binding"/>
    <property type="evidence" value="ECO:0007669"/>
    <property type="project" value="UniProtKB-KW"/>
</dbReference>
<accession>A0A010YJ68</accession>
<keyword evidence="12" id="KW-0223">Dioxygenase</keyword>
<dbReference type="CDD" id="cd03467">
    <property type="entry name" value="Rieske"/>
    <property type="match status" value="1"/>
</dbReference>
<evidence type="ECO:0000256" key="3">
    <source>
        <dbReference type="ARBA" id="ARBA00022714"/>
    </source>
</evidence>
<dbReference type="GO" id="GO:0016705">
    <property type="term" value="F:oxidoreductase activity, acting on paired donors, with incorporation or reduction of molecular oxygen"/>
    <property type="evidence" value="ECO:0007669"/>
    <property type="project" value="UniProtKB-ARBA"/>
</dbReference>
<dbReference type="PRINTS" id="PR00162">
    <property type="entry name" value="RIESKE"/>
</dbReference>
<evidence type="ECO:0000259" key="11">
    <source>
        <dbReference type="PROSITE" id="PS51296"/>
    </source>
</evidence>
<evidence type="ECO:0000256" key="1">
    <source>
        <dbReference type="ARBA" id="ARBA00002494"/>
    </source>
</evidence>
<dbReference type="GO" id="GO:0046872">
    <property type="term" value="F:metal ion binding"/>
    <property type="evidence" value="ECO:0007669"/>
    <property type="project" value="UniProtKB-KW"/>
</dbReference>
<keyword evidence="4" id="KW-0479">Metal-binding</keyword>
<evidence type="ECO:0000256" key="8">
    <source>
        <dbReference type="ARBA" id="ARBA00029586"/>
    </source>
</evidence>
<feature type="domain" description="Rieske" evidence="11">
    <location>
        <begin position="41"/>
        <end position="133"/>
    </location>
</feature>
<keyword evidence="13" id="KW-1185">Reference proteome</keyword>
<evidence type="ECO:0000256" key="7">
    <source>
        <dbReference type="ARBA" id="ARBA00023157"/>
    </source>
</evidence>
<comment type="cofactor">
    <cofactor evidence="9">
        <name>[2Fe-2S] cluster</name>
        <dbReference type="ChEBI" id="CHEBI:190135"/>
    </cofactor>
</comment>
<organism evidence="12 13">
    <name type="scientific">Cryptosporangium arvum DSM 44712</name>
    <dbReference type="NCBI Taxonomy" id="927661"/>
    <lineage>
        <taxon>Bacteria</taxon>
        <taxon>Bacillati</taxon>
        <taxon>Actinomycetota</taxon>
        <taxon>Actinomycetes</taxon>
        <taxon>Cryptosporangiales</taxon>
        <taxon>Cryptosporangiaceae</taxon>
        <taxon>Cryptosporangium</taxon>
    </lineage>
</organism>
<dbReference type="SUPFAM" id="SSF50022">
    <property type="entry name" value="ISP domain"/>
    <property type="match status" value="1"/>
</dbReference>
<reference evidence="12 13" key="1">
    <citation type="submission" date="2013-07" db="EMBL/GenBank/DDBJ databases">
        <authorList>
            <consortium name="DOE Joint Genome Institute"/>
            <person name="Eisen J."/>
            <person name="Huntemann M."/>
            <person name="Han J."/>
            <person name="Chen A."/>
            <person name="Kyrpides N."/>
            <person name="Mavromatis K."/>
            <person name="Markowitz V."/>
            <person name="Palaniappan K."/>
            <person name="Ivanova N."/>
            <person name="Schaumberg A."/>
            <person name="Pati A."/>
            <person name="Liolios K."/>
            <person name="Nordberg H.P."/>
            <person name="Cantor M.N."/>
            <person name="Hua S.X."/>
            <person name="Woyke T."/>
        </authorList>
    </citation>
    <scope>NUCLEOTIDE SEQUENCE [LARGE SCALE GENOMIC DNA]</scope>
    <source>
        <strain evidence="12 13">DSM 44712</strain>
    </source>
</reference>
<comment type="caution">
    <text evidence="12">The sequence shown here is derived from an EMBL/GenBank/DDBJ whole genome shotgun (WGS) entry which is preliminary data.</text>
</comment>
<keyword evidence="5" id="KW-0408">Iron</keyword>
<evidence type="ECO:0000256" key="5">
    <source>
        <dbReference type="ARBA" id="ARBA00023004"/>
    </source>
</evidence>